<proteinExistence type="predicted"/>
<sequence length="112" mass="12509">MLRDQFGYYGILGGPGSMNGMTSATSTSSSGTIRIAKLRVRVKKRSESIKLDSDDDARSNDDYETDRRNINNGRERIRVKDINMAFKKLGTMFVQDLHQSSDKTQTELGVTG</sequence>
<protein>
    <submittedName>
        <fullName evidence="8">BHLH domain-containing protein</fullName>
    </submittedName>
</protein>
<evidence type="ECO:0000259" key="7">
    <source>
        <dbReference type="Pfam" id="PF00010"/>
    </source>
</evidence>
<accession>A0A8R1XPQ0</accession>
<comment type="subcellular location">
    <subcellularLocation>
        <location evidence="1">Nucleus</location>
    </subcellularLocation>
</comment>
<evidence type="ECO:0000256" key="6">
    <source>
        <dbReference type="SAM" id="MobiDB-lite"/>
    </source>
</evidence>
<evidence type="ECO:0000256" key="1">
    <source>
        <dbReference type="ARBA" id="ARBA00004123"/>
    </source>
</evidence>
<name>A0A8R1XPQ0_ONCVO</name>
<dbReference type="Gene3D" id="4.10.280.10">
    <property type="entry name" value="Helix-loop-helix DNA-binding domain"/>
    <property type="match status" value="1"/>
</dbReference>
<dbReference type="AlphaFoldDB" id="A0A8R1XPQ0"/>
<feature type="domain" description="BHLH" evidence="7">
    <location>
        <begin position="67"/>
        <end position="97"/>
    </location>
</feature>
<reference evidence="9" key="1">
    <citation type="submission" date="2013-10" db="EMBL/GenBank/DDBJ databases">
        <title>Genome sequencing of Onchocerca volvulus.</title>
        <authorList>
            <person name="Cotton J."/>
            <person name="Tsai J."/>
            <person name="Stanley E."/>
            <person name="Tracey A."/>
            <person name="Holroyd N."/>
            <person name="Lustigman S."/>
            <person name="Berriman M."/>
        </authorList>
    </citation>
    <scope>NUCLEOTIDE SEQUENCE</scope>
</reference>
<reference evidence="8" key="2">
    <citation type="submission" date="2022-06" db="UniProtKB">
        <authorList>
            <consortium name="EnsemblMetazoa"/>
        </authorList>
    </citation>
    <scope>IDENTIFICATION</scope>
</reference>
<feature type="region of interest" description="Disordered" evidence="6">
    <location>
        <begin position="47"/>
        <end position="69"/>
    </location>
</feature>
<dbReference type="PANTHER" id="PTHR11793:SF13">
    <property type="entry name" value="PROTEIN DAUGHTERLESS"/>
    <property type="match status" value="1"/>
</dbReference>
<keyword evidence="4" id="KW-0804">Transcription</keyword>
<dbReference type="Pfam" id="PF00010">
    <property type="entry name" value="HLH"/>
    <property type="match status" value="1"/>
</dbReference>
<dbReference type="InterPro" id="IPR036638">
    <property type="entry name" value="HLH_DNA-bd_sf"/>
</dbReference>
<evidence type="ECO:0000313" key="9">
    <source>
        <dbReference type="Proteomes" id="UP000024404"/>
    </source>
</evidence>
<organism evidence="8 9">
    <name type="scientific">Onchocerca volvulus</name>
    <dbReference type="NCBI Taxonomy" id="6282"/>
    <lineage>
        <taxon>Eukaryota</taxon>
        <taxon>Metazoa</taxon>
        <taxon>Ecdysozoa</taxon>
        <taxon>Nematoda</taxon>
        <taxon>Chromadorea</taxon>
        <taxon>Rhabditida</taxon>
        <taxon>Spirurina</taxon>
        <taxon>Spiruromorpha</taxon>
        <taxon>Filarioidea</taxon>
        <taxon>Onchocercidae</taxon>
        <taxon>Onchocerca</taxon>
    </lineage>
</organism>
<keyword evidence="3" id="KW-0238">DNA-binding</keyword>
<evidence type="ECO:0000256" key="5">
    <source>
        <dbReference type="ARBA" id="ARBA00023242"/>
    </source>
</evidence>
<keyword evidence="9" id="KW-1185">Reference proteome</keyword>
<dbReference type="SUPFAM" id="SSF47459">
    <property type="entry name" value="HLH, helix-loop-helix DNA-binding domain"/>
    <property type="match status" value="1"/>
</dbReference>
<dbReference type="OMA" id="RNYAIYS"/>
<dbReference type="GO" id="GO:0005634">
    <property type="term" value="C:nucleus"/>
    <property type="evidence" value="ECO:0007669"/>
    <property type="project" value="UniProtKB-SubCell"/>
</dbReference>
<dbReference type="GO" id="GO:0000981">
    <property type="term" value="F:DNA-binding transcription factor activity, RNA polymerase II-specific"/>
    <property type="evidence" value="ECO:0007669"/>
    <property type="project" value="TreeGrafter"/>
</dbReference>
<evidence type="ECO:0000256" key="2">
    <source>
        <dbReference type="ARBA" id="ARBA00023015"/>
    </source>
</evidence>
<dbReference type="EMBL" id="CMVM020000643">
    <property type="status" value="NOT_ANNOTATED_CDS"/>
    <property type="molecule type" value="Genomic_DNA"/>
</dbReference>
<evidence type="ECO:0000313" key="8">
    <source>
        <dbReference type="EnsemblMetazoa" id="OVOC12718.1"/>
    </source>
</evidence>
<dbReference type="GO" id="GO:0046983">
    <property type="term" value="F:protein dimerization activity"/>
    <property type="evidence" value="ECO:0007669"/>
    <property type="project" value="InterPro"/>
</dbReference>
<dbReference type="InterPro" id="IPR051098">
    <property type="entry name" value="NeuroDiff_E-box_TFs"/>
</dbReference>
<dbReference type="PANTHER" id="PTHR11793">
    <property type="entry name" value="BASIC HELIX-LOOP-HELIX TRANSCRIPTION FACTOR"/>
    <property type="match status" value="1"/>
</dbReference>
<evidence type="ECO:0000256" key="3">
    <source>
        <dbReference type="ARBA" id="ARBA00023125"/>
    </source>
</evidence>
<dbReference type="Proteomes" id="UP000024404">
    <property type="component" value="Unassembled WGS sequence"/>
</dbReference>
<dbReference type="GO" id="GO:0005667">
    <property type="term" value="C:transcription regulator complex"/>
    <property type="evidence" value="ECO:0007669"/>
    <property type="project" value="TreeGrafter"/>
</dbReference>
<keyword evidence="2" id="KW-0805">Transcription regulation</keyword>
<evidence type="ECO:0000256" key="4">
    <source>
        <dbReference type="ARBA" id="ARBA00023163"/>
    </source>
</evidence>
<keyword evidence="5" id="KW-0539">Nucleus</keyword>
<dbReference type="GO" id="GO:0000785">
    <property type="term" value="C:chromatin"/>
    <property type="evidence" value="ECO:0007669"/>
    <property type="project" value="TreeGrafter"/>
</dbReference>
<dbReference type="InterPro" id="IPR011598">
    <property type="entry name" value="bHLH_dom"/>
</dbReference>
<dbReference type="GO" id="GO:0000978">
    <property type="term" value="F:RNA polymerase II cis-regulatory region sequence-specific DNA binding"/>
    <property type="evidence" value="ECO:0007669"/>
    <property type="project" value="TreeGrafter"/>
</dbReference>
<dbReference type="EnsemblMetazoa" id="OVOC12718.1">
    <property type="protein sequence ID" value="OVOC12718.1"/>
    <property type="gene ID" value="WBGene00249527"/>
</dbReference>